<evidence type="ECO:0000256" key="1">
    <source>
        <dbReference type="SAM" id="Phobius"/>
    </source>
</evidence>
<keyword evidence="1" id="KW-0472">Membrane</keyword>
<keyword evidence="1" id="KW-1133">Transmembrane helix</keyword>
<dbReference type="SMR" id="A0A816Z0F4"/>
<protein>
    <submittedName>
        <fullName evidence="2">(rape) hypothetical protein</fullName>
    </submittedName>
</protein>
<gene>
    <name evidence="2" type="ORF">DARMORV10_A07P27290.1</name>
</gene>
<reference evidence="2" key="1">
    <citation type="submission" date="2021-01" db="EMBL/GenBank/DDBJ databases">
        <authorList>
            <consortium name="Genoscope - CEA"/>
            <person name="William W."/>
        </authorList>
    </citation>
    <scope>NUCLEOTIDE SEQUENCE</scope>
</reference>
<proteinExistence type="predicted"/>
<accession>A0A816Z0F4</accession>
<dbReference type="AlphaFoldDB" id="A0A816Z0F4"/>
<feature type="transmembrane region" description="Helical" evidence="1">
    <location>
        <begin position="20"/>
        <end position="37"/>
    </location>
</feature>
<keyword evidence="1" id="KW-0812">Transmembrane</keyword>
<evidence type="ECO:0000313" key="2">
    <source>
        <dbReference type="EMBL" id="CAF2178423.1"/>
    </source>
</evidence>
<dbReference type="Proteomes" id="UP001295469">
    <property type="component" value="Chromosome A07"/>
</dbReference>
<organism evidence="2">
    <name type="scientific">Brassica napus</name>
    <name type="common">Rape</name>
    <dbReference type="NCBI Taxonomy" id="3708"/>
    <lineage>
        <taxon>Eukaryota</taxon>
        <taxon>Viridiplantae</taxon>
        <taxon>Streptophyta</taxon>
        <taxon>Embryophyta</taxon>
        <taxon>Tracheophyta</taxon>
        <taxon>Spermatophyta</taxon>
        <taxon>Magnoliopsida</taxon>
        <taxon>eudicotyledons</taxon>
        <taxon>Gunneridae</taxon>
        <taxon>Pentapetalae</taxon>
        <taxon>rosids</taxon>
        <taxon>malvids</taxon>
        <taxon>Brassicales</taxon>
        <taxon>Brassicaceae</taxon>
        <taxon>Brassiceae</taxon>
        <taxon>Brassica</taxon>
    </lineage>
</organism>
<name>A0A816Z0F4_BRANA</name>
<sequence length="109" mass="12617">MTIKLMFIVFLNSYLNNFVIWLRSCYAGAGICSFLILSPSKRKVLLMSGTKLGCISQGSISSMMIIDSLEILFEIRTKKCQKVYEDLYKEMTQLLTRDHFREKSNCQLE</sequence>
<dbReference type="EMBL" id="HG994361">
    <property type="protein sequence ID" value="CAF2178423.1"/>
    <property type="molecule type" value="Genomic_DNA"/>
</dbReference>